<proteinExistence type="predicted"/>
<reference evidence="2 3" key="1">
    <citation type="submission" date="2016-10" db="EMBL/GenBank/DDBJ databases">
        <authorList>
            <person name="de Groot N.N."/>
        </authorList>
    </citation>
    <scope>NUCLEOTIDE SEQUENCE [LARGE SCALE GENOMIC DNA]</scope>
    <source>
        <strain evidence="2 3">CGMCC 1.7659</strain>
    </source>
</reference>
<dbReference type="OrthoDB" id="6194714at2"/>
<dbReference type="Proteomes" id="UP000198575">
    <property type="component" value="Unassembled WGS sequence"/>
</dbReference>
<accession>A0A1I4VMK5</accession>
<evidence type="ECO:0000313" key="3">
    <source>
        <dbReference type="Proteomes" id="UP000198575"/>
    </source>
</evidence>
<sequence>MSKFLARVSLLAMLAFVVAGCNRDSGSDTAGANAGPQQTVQRSIELTRSGDIAGLIEHMLPPAEFARVKAEWSERKNEDTPSEEQRQKFAEMMAKLTAPDAVDTIYAEIEPDIRQFDAQYQKQMPTIVSMGRGYLRGLVQQSQELTASEKEQANSVIEALAQWVEKTRFTDPERVKKALAIISETARQLDLKTLDQARALDFDQSAPKMKIAFNGLKKVLEVYDFSVDQTLDSVNTELVSNEGDKAAVKISYTLLGTPLETRSEMVRIDDRWFARDTIDKLRERDSGQAALAPAASGG</sequence>
<dbReference type="RefSeq" id="WP_092404539.1">
    <property type="nucleotide sequence ID" value="NZ_FOVF01000002.1"/>
</dbReference>
<feature type="signal peptide" evidence="1">
    <location>
        <begin position="1"/>
        <end position="19"/>
    </location>
</feature>
<keyword evidence="1" id="KW-0732">Signal</keyword>
<organism evidence="2 3">
    <name type="scientific">Dokdonella immobilis</name>
    <dbReference type="NCBI Taxonomy" id="578942"/>
    <lineage>
        <taxon>Bacteria</taxon>
        <taxon>Pseudomonadati</taxon>
        <taxon>Pseudomonadota</taxon>
        <taxon>Gammaproteobacteria</taxon>
        <taxon>Lysobacterales</taxon>
        <taxon>Rhodanobacteraceae</taxon>
        <taxon>Dokdonella</taxon>
    </lineage>
</organism>
<gene>
    <name evidence="2" type="ORF">SAMN05216289_102228</name>
</gene>
<evidence type="ECO:0000256" key="1">
    <source>
        <dbReference type="SAM" id="SignalP"/>
    </source>
</evidence>
<feature type="chain" id="PRO_5011578497" evidence="1">
    <location>
        <begin position="20"/>
        <end position="298"/>
    </location>
</feature>
<dbReference type="EMBL" id="FOVF01000002">
    <property type="protein sequence ID" value="SFN02295.1"/>
    <property type="molecule type" value="Genomic_DNA"/>
</dbReference>
<dbReference type="STRING" id="578942.SAMN05216289_102228"/>
<name>A0A1I4VMK5_9GAMM</name>
<protein>
    <submittedName>
        <fullName evidence="2">Uncharacterized protein</fullName>
    </submittedName>
</protein>
<keyword evidence="3" id="KW-1185">Reference proteome</keyword>
<evidence type="ECO:0000313" key="2">
    <source>
        <dbReference type="EMBL" id="SFN02295.1"/>
    </source>
</evidence>
<dbReference type="AlphaFoldDB" id="A0A1I4VMK5"/>
<dbReference type="PROSITE" id="PS51257">
    <property type="entry name" value="PROKAR_LIPOPROTEIN"/>
    <property type="match status" value="1"/>
</dbReference>